<sequence length="57" mass="6507">YVRLSSDTSPELLVQLMLREWHMEMPKLVISVHGGTDNFPLSPRGLSQLQKALEHGY</sequence>
<dbReference type="Proteomes" id="UP001529510">
    <property type="component" value="Unassembled WGS sequence"/>
</dbReference>
<feature type="domain" description="TRPM SLOG" evidence="1">
    <location>
        <begin position="1"/>
        <end position="53"/>
    </location>
</feature>
<gene>
    <name evidence="2" type="ORF">M9458_011929</name>
</gene>
<evidence type="ECO:0000313" key="3">
    <source>
        <dbReference type="Proteomes" id="UP001529510"/>
    </source>
</evidence>
<accession>A0ABD0R5N6</accession>
<feature type="non-terminal residue" evidence="2">
    <location>
        <position position="1"/>
    </location>
</feature>
<keyword evidence="3" id="KW-1185">Reference proteome</keyword>
<dbReference type="PANTHER" id="PTHR13800:SF15">
    <property type="entry name" value="TRANSIENT RECEPTOR POTENTIAL CATION CHANNEL SUBFAMILY M MEMBER 6"/>
    <property type="match status" value="1"/>
</dbReference>
<dbReference type="GO" id="GO:0098655">
    <property type="term" value="P:monoatomic cation transmembrane transport"/>
    <property type="evidence" value="ECO:0007669"/>
    <property type="project" value="UniProtKB-ARBA"/>
</dbReference>
<dbReference type="EMBL" id="JAMKFB020000005">
    <property type="protein sequence ID" value="KAL0193633.1"/>
    <property type="molecule type" value="Genomic_DNA"/>
</dbReference>
<dbReference type="InterPro" id="IPR050927">
    <property type="entry name" value="TRPM"/>
</dbReference>
<evidence type="ECO:0000313" key="2">
    <source>
        <dbReference type="EMBL" id="KAL0193633.1"/>
    </source>
</evidence>
<protein>
    <recommendedName>
        <fullName evidence="1">TRPM SLOG domain-containing protein</fullName>
    </recommendedName>
</protein>
<evidence type="ECO:0000259" key="1">
    <source>
        <dbReference type="Pfam" id="PF18139"/>
    </source>
</evidence>
<comment type="caution">
    <text evidence="2">The sequence shown here is derived from an EMBL/GenBank/DDBJ whole genome shotgun (WGS) entry which is preliminary data.</text>
</comment>
<dbReference type="PANTHER" id="PTHR13800">
    <property type="entry name" value="TRANSIENT RECEPTOR POTENTIAL CATION CHANNEL, SUBFAMILY M, MEMBER 6"/>
    <property type="match status" value="1"/>
</dbReference>
<proteinExistence type="predicted"/>
<dbReference type="InterPro" id="IPR041491">
    <property type="entry name" value="TRPM_SLOG"/>
</dbReference>
<dbReference type="AlphaFoldDB" id="A0ABD0R5N6"/>
<name>A0ABD0R5N6_CIRMR</name>
<dbReference type="Pfam" id="PF18139">
    <property type="entry name" value="LSDAT_euk"/>
    <property type="match status" value="1"/>
</dbReference>
<organism evidence="2 3">
    <name type="scientific">Cirrhinus mrigala</name>
    <name type="common">Mrigala</name>
    <dbReference type="NCBI Taxonomy" id="683832"/>
    <lineage>
        <taxon>Eukaryota</taxon>
        <taxon>Metazoa</taxon>
        <taxon>Chordata</taxon>
        <taxon>Craniata</taxon>
        <taxon>Vertebrata</taxon>
        <taxon>Euteleostomi</taxon>
        <taxon>Actinopterygii</taxon>
        <taxon>Neopterygii</taxon>
        <taxon>Teleostei</taxon>
        <taxon>Ostariophysi</taxon>
        <taxon>Cypriniformes</taxon>
        <taxon>Cyprinidae</taxon>
        <taxon>Labeoninae</taxon>
        <taxon>Labeonini</taxon>
        <taxon>Cirrhinus</taxon>
    </lineage>
</organism>
<reference evidence="2 3" key="1">
    <citation type="submission" date="2024-05" db="EMBL/GenBank/DDBJ databases">
        <title>Genome sequencing and assembly of Indian major carp, Cirrhinus mrigala (Hamilton, 1822).</title>
        <authorList>
            <person name="Mohindra V."/>
            <person name="Chowdhury L.M."/>
            <person name="Lal K."/>
            <person name="Jena J.K."/>
        </authorList>
    </citation>
    <scope>NUCLEOTIDE SEQUENCE [LARGE SCALE GENOMIC DNA]</scope>
    <source>
        <strain evidence="2">CM1030</strain>
        <tissue evidence="2">Blood</tissue>
    </source>
</reference>